<dbReference type="Proteomes" id="UP000295075">
    <property type="component" value="Unassembled WGS sequence"/>
</dbReference>
<reference evidence="1 2" key="1">
    <citation type="submission" date="2019-03" db="EMBL/GenBank/DDBJ databases">
        <title>Draft genome sequences of novel Actinobacteria.</title>
        <authorList>
            <person name="Sahin N."/>
            <person name="Ay H."/>
            <person name="Saygin H."/>
        </authorList>
    </citation>
    <scope>NUCLEOTIDE SEQUENCE [LARGE SCALE GENOMIC DNA]</scope>
    <source>
        <strain evidence="1 2">JCM 30547</strain>
    </source>
</reference>
<gene>
    <name evidence="1" type="ORF">E1261_31630</name>
</gene>
<dbReference type="EMBL" id="SMKA01000198">
    <property type="protein sequence ID" value="TDC22142.1"/>
    <property type="molecule type" value="Genomic_DNA"/>
</dbReference>
<dbReference type="AlphaFoldDB" id="A0A4R4PJE4"/>
<evidence type="ECO:0000313" key="1">
    <source>
        <dbReference type="EMBL" id="TDC22142.1"/>
    </source>
</evidence>
<organism evidence="1 2">
    <name type="scientific">Kribbella albertanoniae</name>
    <dbReference type="NCBI Taxonomy" id="1266829"/>
    <lineage>
        <taxon>Bacteria</taxon>
        <taxon>Bacillati</taxon>
        <taxon>Actinomycetota</taxon>
        <taxon>Actinomycetes</taxon>
        <taxon>Propionibacteriales</taxon>
        <taxon>Kribbellaceae</taxon>
        <taxon>Kribbella</taxon>
    </lineage>
</organism>
<accession>A0A4R4PJE4</accession>
<dbReference type="RefSeq" id="WP_132413048.1">
    <property type="nucleotide sequence ID" value="NZ_SMKA01000198.1"/>
</dbReference>
<proteinExistence type="predicted"/>
<keyword evidence="2" id="KW-1185">Reference proteome</keyword>
<protein>
    <submittedName>
        <fullName evidence="1">Uncharacterized protein</fullName>
    </submittedName>
</protein>
<evidence type="ECO:0000313" key="2">
    <source>
        <dbReference type="Proteomes" id="UP000295075"/>
    </source>
</evidence>
<name>A0A4R4PJE4_9ACTN</name>
<comment type="caution">
    <text evidence="1">The sequence shown here is derived from an EMBL/GenBank/DDBJ whole genome shotgun (WGS) entry which is preliminary data.</text>
</comment>
<sequence length="78" mass="8586">MEESKKPYVIVIEGKGHPDRGGARGVLETFGPYSSGEVPVRLQQATRYVQDNVLCWPDNTSATEVVAVAIKMRREVPA</sequence>